<evidence type="ECO:0000313" key="5">
    <source>
        <dbReference type="Proteomes" id="UP000051296"/>
    </source>
</evidence>
<dbReference type="PATRIC" id="fig|1123500.6.peg.975"/>
<dbReference type="NCBIfam" id="NF001068">
    <property type="entry name" value="PRK00118.1-4"/>
    <property type="match status" value="1"/>
</dbReference>
<dbReference type="NCBIfam" id="NF045758">
    <property type="entry name" value="YlxM"/>
    <property type="match status" value="1"/>
</dbReference>
<comment type="caution">
    <text evidence="4">The sequence shown here is derived from an EMBL/GenBank/DDBJ whole genome shotgun (WGS) entry which is preliminary data.</text>
</comment>
<accession>A0A0R2FTI6</accession>
<dbReference type="eggNOG" id="COG2739">
    <property type="taxonomic scope" value="Bacteria"/>
</dbReference>
<keyword evidence="5" id="KW-1185">Reference proteome</keyword>
<reference evidence="4 5" key="1">
    <citation type="journal article" date="2015" name="Genome Announc.">
        <title>Expanding the biotechnology potential of lactobacilli through comparative genomics of 213 strains and associated genera.</title>
        <authorList>
            <person name="Sun Z."/>
            <person name="Harris H.M."/>
            <person name="McCann A."/>
            <person name="Guo C."/>
            <person name="Argimon S."/>
            <person name="Zhang W."/>
            <person name="Yang X."/>
            <person name="Jeffery I.B."/>
            <person name="Cooney J.C."/>
            <person name="Kagawa T.F."/>
            <person name="Liu W."/>
            <person name="Song Y."/>
            <person name="Salvetti E."/>
            <person name="Wrobel A."/>
            <person name="Rasinkangas P."/>
            <person name="Parkhill J."/>
            <person name="Rea M.C."/>
            <person name="O'Sullivan O."/>
            <person name="Ritari J."/>
            <person name="Douillard F.P."/>
            <person name="Paul Ross R."/>
            <person name="Yang R."/>
            <person name="Briner A.E."/>
            <person name="Felis G.E."/>
            <person name="de Vos W.M."/>
            <person name="Barrangou R."/>
            <person name="Klaenhammer T.R."/>
            <person name="Caufield P.W."/>
            <person name="Cui Y."/>
            <person name="Zhang H."/>
            <person name="O'Toole P.W."/>
        </authorList>
    </citation>
    <scope>NUCLEOTIDE SEQUENCE [LARGE SCALE GENOMIC DNA]</scope>
    <source>
        <strain evidence="4 5">DSM 20190</strain>
    </source>
</reference>
<dbReference type="GO" id="GO:0003677">
    <property type="term" value="F:DNA binding"/>
    <property type="evidence" value="ECO:0007669"/>
    <property type="project" value="UniProtKB-KW"/>
</dbReference>
<keyword evidence="4" id="KW-0238">DNA-binding</keyword>
<dbReference type="Pfam" id="PF04297">
    <property type="entry name" value="UPF0122"/>
    <property type="match status" value="1"/>
</dbReference>
<dbReference type="InParanoid" id="A0A0R2FTI6"/>
<dbReference type="InterPro" id="IPR054831">
    <property type="entry name" value="UPF0122_fam_protein"/>
</dbReference>
<dbReference type="InterPro" id="IPR036388">
    <property type="entry name" value="WH-like_DNA-bd_sf"/>
</dbReference>
<gene>
    <name evidence="4" type="ORF">IV68_GL000970</name>
</gene>
<dbReference type="EMBL" id="JQAX01000003">
    <property type="protein sequence ID" value="KRN31714.1"/>
    <property type="molecule type" value="Genomic_DNA"/>
</dbReference>
<proteinExistence type="inferred from homology"/>
<dbReference type="InterPro" id="IPR013324">
    <property type="entry name" value="RNA_pol_sigma_r3/r4-like"/>
</dbReference>
<dbReference type="AlphaFoldDB" id="A0A0R2FTI6"/>
<comment type="similarity">
    <text evidence="1 3">Belongs to the UPF0122 family.</text>
</comment>
<evidence type="ECO:0000256" key="2">
    <source>
        <dbReference type="ARBA" id="ARBA00024764"/>
    </source>
</evidence>
<dbReference type="PANTHER" id="PTHR40083:SF1">
    <property type="entry name" value="UPF0122 PROTEIN YLXM"/>
    <property type="match status" value="1"/>
</dbReference>
<dbReference type="HAMAP" id="MF_00245">
    <property type="entry name" value="UPF0122"/>
    <property type="match status" value="1"/>
</dbReference>
<dbReference type="OrthoDB" id="6392at2"/>
<dbReference type="PANTHER" id="PTHR40083">
    <property type="entry name" value="UPF0122 PROTEIN CBO2450/CLC_2298"/>
    <property type="match status" value="1"/>
</dbReference>
<dbReference type="Gene3D" id="1.10.10.10">
    <property type="entry name" value="Winged helix-like DNA-binding domain superfamily/Winged helix DNA-binding domain"/>
    <property type="match status" value="1"/>
</dbReference>
<name>A0A0R2FTI6_9LACO</name>
<dbReference type="SUPFAM" id="SSF88659">
    <property type="entry name" value="Sigma3 and sigma4 domains of RNA polymerase sigma factors"/>
    <property type="match status" value="1"/>
</dbReference>
<dbReference type="FunCoup" id="A0A0R2FTI6">
    <property type="interactions" value="35"/>
</dbReference>
<protein>
    <recommendedName>
        <fullName evidence="3">UPF0122 protein IV68_GL000970</fullName>
    </recommendedName>
</protein>
<evidence type="ECO:0000256" key="1">
    <source>
        <dbReference type="ARBA" id="ARBA00008720"/>
    </source>
</evidence>
<evidence type="ECO:0000256" key="3">
    <source>
        <dbReference type="HAMAP-Rule" id="MF_00245"/>
    </source>
</evidence>
<organism evidence="4 5">
    <name type="scientific">Weissella halotolerans DSM 20190</name>
    <dbReference type="NCBI Taxonomy" id="1123500"/>
    <lineage>
        <taxon>Bacteria</taxon>
        <taxon>Bacillati</taxon>
        <taxon>Bacillota</taxon>
        <taxon>Bacilli</taxon>
        <taxon>Lactobacillales</taxon>
        <taxon>Lactobacillaceae</taxon>
        <taxon>Weissella</taxon>
    </lineage>
</organism>
<dbReference type="STRING" id="1123500.GCA_000420365_01027"/>
<dbReference type="Proteomes" id="UP000051296">
    <property type="component" value="Unassembled WGS sequence"/>
</dbReference>
<sequence>MELAKTTRLNVLFDFYQPLLTQRQNDYLELYYADDLSLGEVAEEFAVSRQAVYDNLKRSTQLLEQYEERLHLYADYQKRQRAANKVKTYIEQTYPTDAVLHQLVDQLVTLEEE</sequence>
<dbReference type="NCBIfam" id="NF001070">
    <property type="entry name" value="PRK00118.1-6"/>
    <property type="match status" value="1"/>
</dbReference>
<evidence type="ECO:0000313" key="4">
    <source>
        <dbReference type="EMBL" id="KRN31714.1"/>
    </source>
</evidence>
<dbReference type="InterPro" id="IPR007394">
    <property type="entry name" value="UPF0122"/>
</dbReference>
<dbReference type="RefSeq" id="WP_022791780.1">
    <property type="nucleotide sequence ID" value="NZ_ATUU01000003.1"/>
</dbReference>
<comment type="function">
    <text evidence="2 3">Might take part in the signal recognition particle (SRP) pathway. This is inferred from the conservation of its genetic proximity to ftsY/ffh. May be a regulatory protein.</text>
</comment>